<comment type="caution">
    <text evidence="1">The sequence shown here is derived from an EMBL/GenBank/DDBJ whole genome shotgun (WGS) entry which is preliminary data.</text>
</comment>
<dbReference type="Proteomes" id="UP000227088">
    <property type="component" value="Unassembled WGS sequence"/>
</dbReference>
<organism evidence="1 2">
    <name type="scientific">Oleispira antarctica</name>
    <dbReference type="NCBI Taxonomy" id="188908"/>
    <lineage>
        <taxon>Bacteria</taxon>
        <taxon>Pseudomonadati</taxon>
        <taxon>Pseudomonadota</taxon>
        <taxon>Gammaproteobacteria</taxon>
        <taxon>Oceanospirillales</taxon>
        <taxon>Oceanospirillaceae</taxon>
        <taxon>Oleispira</taxon>
    </lineage>
</organism>
<feature type="non-terminal residue" evidence="1">
    <location>
        <position position="1"/>
    </location>
</feature>
<gene>
    <name evidence="1" type="primary">miaA</name>
    <name evidence="1" type="ORF">A9R00_04185</name>
</gene>
<reference evidence="2" key="1">
    <citation type="journal article" date="2017" name="Proc. Natl. Acad. Sci. U.S.A.">
        <title>Simulation of Deepwater Horizon oil plume reveals substrate specialization within a complex community of hydrocarbon degraders.</title>
        <authorList>
            <person name="Hu P."/>
            <person name="Dubinsky E.A."/>
            <person name="Probst A.J."/>
            <person name="Wang J."/>
            <person name="Sieber C.M.K."/>
            <person name="Tom L.M."/>
            <person name="Gardinali P."/>
            <person name="Banfield J.F."/>
            <person name="Atlas R.M."/>
            <person name="Andersen G.L."/>
        </authorList>
    </citation>
    <scope>NUCLEOTIDE SEQUENCE [LARGE SCALE GENOMIC DNA]</scope>
</reference>
<protein>
    <submittedName>
        <fullName evidence="1">tRNA (Adenosine(37)-N6)-dimethylallyltransferase MiaA</fullName>
    </submittedName>
</protein>
<dbReference type="Pfam" id="PF01715">
    <property type="entry name" value="IPPT"/>
    <property type="match status" value="1"/>
</dbReference>
<sequence length="61" mass="7412">YRQVWQYLQGEIDYDEMVERGIIATRQLAKRQITWLRSWPDLHWLDTEDPNLLKSALKILP</sequence>
<proteinExistence type="predicted"/>
<keyword evidence="1" id="KW-0808">Transferase</keyword>
<evidence type="ECO:0000313" key="1">
    <source>
        <dbReference type="EMBL" id="OUS40801.1"/>
    </source>
</evidence>
<dbReference type="EMBL" id="MABE01000243">
    <property type="protein sequence ID" value="OUS40801.1"/>
    <property type="molecule type" value="Genomic_DNA"/>
</dbReference>
<dbReference type="AlphaFoldDB" id="A0A1Y5HU20"/>
<dbReference type="GO" id="GO:0016740">
    <property type="term" value="F:transferase activity"/>
    <property type="evidence" value="ECO:0007669"/>
    <property type="project" value="UniProtKB-KW"/>
</dbReference>
<dbReference type="InterPro" id="IPR027417">
    <property type="entry name" value="P-loop_NTPase"/>
</dbReference>
<name>A0A1Y5HU20_OLEAN</name>
<evidence type="ECO:0000313" key="2">
    <source>
        <dbReference type="Proteomes" id="UP000227088"/>
    </source>
</evidence>
<dbReference type="Gene3D" id="3.40.50.300">
    <property type="entry name" value="P-loop containing nucleotide triphosphate hydrolases"/>
    <property type="match status" value="1"/>
</dbReference>
<accession>A0A1Y5HU20</accession>